<reference evidence="4" key="1">
    <citation type="journal article" date="2016" name="Infect. Genet. Evol.">
        <title>Development of a multilocus sequence typing tool for high-resolution subtyping and genetic structure characterization of Cryptosporidium ubiquitum.</title>
        <authorList>
            <person name="Tang Y."/>
            <person name="Li N."/>
            <person name="Song M."/>
            <person name="Roellig D.M."/>
            <person name="Feng Y."/>
            <person name="Xiao L."/>
        </authorList>
    </citation>
    <scope>NUCLEOTIDE SEQUENCE</scope>
    <source>
        <strain evidence="1">17577</strain>
        <strain evidence="2">18370</strain>
        <strain evidence="3">31570</strain>
        <strain evidence="4">37192</strain>
    </source>
</reference>
<dbReference type="VEuPathDB" id="CryptoDB:cubi_01283"/>
<evidence type="ECO:0000313" key="6">
    <source>
        <dbReference type="EMBL" id="BBB06423.1"/>
    </source>
</evidence>
<dbReference type="EMBL" id="LC334006">
    <property type="protein sequence ID" value="BBB06422.1"/>
    <property type="molecule type" value="Genomic_DNA"/>
</dbReference>
<dbReference type="EMBL" id="LC334007">
    <property type="protein sequence ID" value="BBB06423.1"/>
    <property type="molecule type" value="Genomic_DNA"/>
</dbReference>
<dbReference type="EMBL" id="KX286358">
    <property type="protein sequence ID" value="AOR51513.1"/>
    <property type="molecule type" value="Genomic_DNA"/>
</dbReference>
<sequence>MKEKKKLQEIIENKKIFKVRWTVSFDSDSEYPIKNSNSKSKYWKYEQDGFREEGWDKELGIPKVILSEV</sequence>
<name>A0A1C9U5T1_9CRYT</name>
<evidence type="ECO:0000313" key="2">
    <source>
        <dbReference type="EMBL" id="AOR51510.1"/>
    </source>
</evidence>
<organism evidence="4">
    <name type="scientific">Cryptosporidium ubiquitum</name>
    <dbReference type="NCBI Taxonomy" id="857276"/>
    <lineage>
        <taxon>Eukaryota</taxon>
        <taxon>Sar</taxon>
        <taxon>Alveolata</taxon>
        <taxon>Apicomplexa</taxon>
        <taxon>Conoidasida</taxon>
        <taxon>Coccidia</taxon>
        <taxon>Eucoccidiorida</taxon>
        <taxon>Eimeriorina</taxon>
        <taxon>Cryptosporidiidae</taxon>
        <taxon>Cryptosporidium</taxon>
    </lineage>
</organism>
<evidence type="ECO:0000313" key="3">
    <source>
        <dbReference type="EMBL" id="AOR51512.1"/>
    </source>
</evidence>
<evidence type="ECO:0000313" key="4">
    <source>
        <dbReference type="EMBL" id="AOR51513.1"/>
    </source>
</evidence>
<feature type="non-terminal residue" evidence="4">
    <location>
        <position position="69"/>
    </location>
</feature>
<evidence type="ECO:0000313" key="1">
    <source>
        <dbReference type="EMBL" id="AOR51509.1"/>
    </source>
</evidence>
<dbReference type="EMBL" id="KX286354">
    <property type="protein sequence ID" value="AOR51509.1"/>
    <property type="molecule type" value="Genomic_DNA"/>
</dbReference>
<protein>
    <submittedName>
        <fullName evidence="4">Uncharacterized protein</fullName>
    </submittedName>
</protein>
<dbReference type="EMBL" id="KX286357">
    <property type="protein sequence ID" value="AOR51512.1"/>
    <property type="molecule type" value="Genomic_DNA"/>
</dbReference>
<dbReference type="EMBL" id="KX286355">
    <property type="protein sequence ID" value="AOR51510.1"/>
    <property type="molecule type" value="Genomic_DNA"/>
</dbReference>
<proteinExistence type="predicted"/>
<evidence type="ECO:0000313" key="5">
    <source>
        <dbReference type="EMBL" id="BBB06422.1"/>
    </source>
</evidence>
<gene>
    <name evidence="4" type="ORF">cgd4_370</name>
</gene>
<dbReference type="AlphaFoldDB" id="A0A1C9U5T1"/>
<accession>A0A1C9U5T1</accession>
<reference evidence="5" key="2">
    <citation type="journal article" date="2019" name="Parasitol. Int.">
        <title>Molecular and histopathological features of Cryptosporidium ubiquitum infection in imported chinchillas Chinchilla lanigera in Japan.</title>
        <authorList>
            <person name="Kubota R."/>
            <person name="Matsubara K."/>
            <person name="Tamukai K."/>
            <person name="Ike K."/>
            <person name="Tokiwa T."/>
        </authorList>
    </citation>
    <scope>NUCLEOTIDE SEQUENCE</scope>
    <source>
        <strain evidence="5">1608</strain>
        <strain evidence="6">1611</strain>
    </source>
</reference>